<dbReference type="Proteomes" id="UP000344450">
    <property type="component" value="Chromosome"/>
</dbReference>
<dbReference type="EMBL" id="CP045845">
    <property type="protein sequence ID" value="QGH31427.1"/>
    <property type="molecule type" value="Genomic_DNA"/>
</dbReference>
<evidence type="ECO:0000256" key="1">
    <source>
        <dbReference type="SAM" id="SignalP"/>
    </source>
</evidence>
<evidence type="ECO:0008006" key="6">
    <source>
        <dbReference type="Google" id="ProtNLM"/>
    </source>
</evidence>
<evidence type="ECO:0000313" key="3">
    <source>
        <dbReference type="EMBL" id="WGL55541.1"/>
    </source>
</evidence>
<dbReference type="GeneID" id="91974300"/>
<evidence type="ECO:0000313" key="5">
    <source>
        <dbReference type="Proteomes" id="UP001177527"/>
    </source>
</evidence>
<accession>A0A447MLC1</accession>
<organism evidence="3 5">
    <name type="scientific">Kluyvera intermedia</name>
    <name type="common">Enterobacter intermedius</name>
    <dbReference type="NCBI Taxonomy" id="61648"/>
    <lineage>
        <taxon>Bacteria</taxon>
        <taxon>Pseudomonadati</taxon>
        <taxon>Pseudomonadota</taxon>
        <taxon>Gammaproteobacteria</taxon>
        <taxon>Enterobacterales</taxon>
        <taxon>Enterobacteriaceae</taxon>
        <taxon>Kluyvera</taxon>
    </lineage>
</organism>
<reference evidence="2 4" key="1">
    <citation type="submission" date="2019-10" db="EMBL/GenBank/DDBJ databases">
        <title>Complete genome sequencing of drug resistant plasmids in Kluyvera intermedia.</title>
        <authorList>
            <person name="Ke C."/>
            <person name="Jian S."/>
        </authorList>
    </citation>
    <scope>NUCLEOTIDE SEQUENCE [LARGE SCALE GENOMIC DNA]</scope>
    <source>
        <strain evidence="2 4">N2-1</strain>
    </source>
</reference>
<proteinExistence type="predicted"/>
<protein>
    <recommendedName>
        <fullName evidence="6">DUF1795 domain-containing protein</fullName>
    </recommendedName>
</protein>
<gene>
    <name evidence="2" type="ORF">GHC21_17890</name>
    <name evidence="3" type="ORF">QBD33_18250</name>
</gene>
<feature type="chain" id="PRO_5044603985" description="DUF1795 domain-containing protein" evidence="1">
    <location>
        <begin position="23"/>
        <end position="174"/>
    </location>
</feature>
<evidence type="ECO:0000313" key="2">
    <source>
        <dbReference type="EMBL" id="QGH31427.1"/>
    </source>
</evidence>
<dbReference type="RefSeq" id="WP_062772026.1">
    <property type="nucleotide sequence ID" value="NZ_CP045843.1"/>
</dbReference>
<evidence type="ECO:0000313" key="4">
    <source>
        <dbReference type="Proteomes" id="UP000344450"/>
    </source>
</evidence>
<feature type="signal peptide" evidence="1">
    <location>
        <begin position="1"/>
        <end position="22"/>
    </location>
</feature>
<dbReference type="OrthoDB" id="8911446at2"/>
<dbReference type="Proteomes" id="UP001177527">
    <property type="component" value="Chromosome"/>
</dbReference>
<reference evidence="3" key="2">
    <citation type="submission" date="2023-04" db="EMBL/GenBank/DDBJ databases">
        <title>APH(3)-Id, a novel chromosomal aminoglycoside phosphotransferase, identified from an environmental isolate of Kluyvera intermedia DW18.</title>
        <authorList>
            <person name="Sha Y."/>
        </authorList>
    </citation>
    <scope>NUCLEOTIDE SEQUENCE</scope>
    <source>
        <strain evidence="3">DW18</strain>
    </source>
</reference>
<name>A0A447MLC1_KLUIN</name>
<dbReference type="AlphaFoldDB" id="A0A447MLC1"/>
<dbReference type="Gene3D" id="3.40.1000.10">
    <property type="entry name" value="Mog1/PsbP, alpha/beta/alpha sandwich"/>
    <property type="match status" value="1"/>
</dbReference>
<keyword evidence="4" id="KW-1185">Reference proteome</keyword>
<keyword evidence="1" id="KW-0732">Signal</keyword>
<sequence>MDLFRKVLTASFVMMVAISAHAEMKMQRQNIPQLNLSIEIPQTLTPMSDDMAKIKYPSENRPQVIYGDERGKASLGISAGRHALPASQIDMAKEATVKMLANFKPQAEAVTVDGHKAWLITFRSQAPDTEILNMMLMTSQNDKAVQVAFNMTKDLVEQYQDAAKASLLSLKFTQ</sequence>
<dbReference type="EMBL" id="CP123488">
    <property type="protein sequence ID" value="WGL55541.1"/>
    <property type="molecule type" value="Genomic_DNA"/>
</dbReference>